<feature type="domain" description="Lon N-terminal" evidence="1">
    <location>
        <begin position="69"/>
        <end position="168"/>
    </location>
</feature>
<dbReference type="Pfam" id="PF02190">
    <property type="entry name" value="LON_substr_bdg"/>
    <property type="match status" value="1"/>
</dbReference>
<organism evidence="2">
    <name type="scientific">Fagus sylvatica</name>
    <name type="common">Beechnut</name>
    <dbReference type="NCBI Taxonomy" id="28930"/>
    <lineage>
        <taxon>Eukaryota</taxon>
        <taxon>Viridiplantae</taxon>
        <taxon>Streptophyta</taxon>
        <taxon>Embryophyta</taxon>
        <taxon>Tracheophyta</taxon>
        <taxon>Spermatophyta</taxon>
        <taxon>Magnoliopsida</taxon>
        <taxon>eudicotyledons</taxon>
        <taxon>Gunneridae</taxon>
        <taxon>Pentapetalae</taxon>
        <taxon>rosids</taxon>
        <taxon>fabids</taxon>
        <taxon>Fagales</taxon>
        <taxon>Fagaceae</taxon>
        <taxon>Fagus</taxon>
    </lineage>
</organism>
<dbReference type="GO" id="GO:0051131">
    <property type="term" value="P:chaperone-mediated protein complex assembly"/>
    <property type="evidence" value="ECO:0007669"/>
    <property type="project" value="TreeGrafter"/>
</dbReference>
<evidence type="ECO:0000259" key="1">
    <source>
        <dbReference type="Pfam" id="PF02190"/>
    </source>
</evidence>
<dbReference type="InterPro" id="IPR027065">
    <property type="entry name" value="Lon_Prtase"/>
</dbReference>
<dbReference type="PANTHER" id="PTHR43718">
    <property type="entry name" value="LON PROTEASE"/>
    <property type="match status" value="1"/>
</dbReference>
<evidence type="ECO:0000313" key="2">
    <source>
        <dbReference type="EMBL" id="SPD33245.1"/>
    </source>
</evidence>
<proteinExistence type="predicted"/>
<sequence length="218" mass="23991">MLKLHTKLHALTPALASNLRPGSANSAKRSFGDVVVHVEAKAVDSEAEEVETKSSSAIVSTNPRPEDYLTDPKLLAALQESRKRQAPYAGAFLVKDEPGTDPSLVSGSESEKNIYDLKGKDLLNRLHEVGTLAQATRCLEFLISSIQGDQVVLIGHRRLQITEMDKPYNKDDDVIKATSFEVISTLRDVLKTSSLWRDHVQTYTQVIVPFALVPDVAQ</sequence>
<dbReference type="GO" id="GO:0005524">
    <property type="term" value="F:ATP binding"/>
    <property type="evidence" value="ECO:0007669"/>
    <property type="project" value="InterPro"/>
</dbReference>
<dbReference type="EMBL" id="OIVN01006445">
    <property type="protein sequence ID" value="SPD33245.1"/>
    <property type="molecule type" value="Genomic_DNA"/>
</dbReference>
<dbReference type="GO" id="GO:0003697">
    <property type="term" value="F:single-stranded DNA binding"/>
    <property type="evidence" value="ECO:0007669"/>
    <property type="project" value="TreeGrafter"/>
</dbReference>
<dbReference type="PANTHER" id="PTHR43718:SF2">
    <property type="entry name" value="LON PROTEASE HOMOLOG, MITOCHONDRIAL"/>
    <property type="match status" value="1"/>
</dbReference>
<name>A0A2N9J9H0_FAGSY</name>
<reference evidence="2" key="1">
    <citation type="submission" date="2018-02" db="EMBL/GenBank/DDBJ databases">
        <authorList>
            <person name="Cohen D.B."/>
            <person name="Kent A.D."/>
        </authorList>
    </citation>
    <scope>NUCLEOTIDE SEQUENCE</scope>
</reference>
<protein>
    <recommendedName>
        <fullName evidence="1">Lon N-terminal domain-containing protein</fullName>
    </recommendedName>
</protein>
<dbReference type="GO" id="GO:0006515">
    <property type="term" value="P:protein quality control for misfolded or incompletely synthesized proteins"/>
    <property type="evidence" value="ECO:0007669"/>
    <property type="project" value="TreeGrafter"/>
</dbReference>
<dbReference type="InterPro" id="IPR003111">
    <property type="entry name" value="Lon_prtase_N"/>
</dbReference>
<dbReference type="GO" id="GO:0005759">
    <property type="term" value="C:mitochondrial matrix"/>
    <property type="evidence" value="ECO:0007669"/>
    <property type="project" value="TreeGrafter"/>
</dbReference>
<dbReference type="GO" id="GO:0004176">
    <property type="term" value="F:ATP-dependent peptidase activity"/>
    <property type="evidence" value="ECO:0007669"/>
    <property type="project" value="InterPro"/>
</dbReference>
<gene>
    <name evidence="2" type="ORF">FSB_LOCUS61127</name>
</gene>
<dbReference type="AlphaFoldDB" id="A0A2N9J9H0"/>
<dbReference type="GO" id="GO:0004252">
    <property type="term" value="F:serine-type endopeptidase activity"/>
    <property type="evidence" value="ECO:0007669"/>
    <property type="project" value="InterPro"/>
</dbReference>
<accession>A0A2N9J9H0</accession>
<dbReference type="GO" id="GO:0007005">
    <property type="term" value="P:mitochondrion organization"/>
    <property type="evidence" value="ECO:0007669"/>
    <property type="project" value="TreeGrafter"/>
</dbReference>